<comment type="similarity">
    <text evidence="2 6">Belongs to the TMC family.</text>
</comment>
<feature type="transmembrane region" description="Helical" evidence="6">
    <location>
        <begin position="567"/>
        <end position="589"/>
    </location>
</feature>
<feature type="transmembrane region" description="Helical" evidence="6">
    <location>
        <begin position="529"/>
        <end position="555"/>
    </location>
</feature>
<evidence type="ECO:0000256" key="7">
    <source>
        <dbReference type="SAM" id="MobiDB-lite"/>
    </source>
</evidence>
<evidence type="ECO:0000259" key="8">
    <source>
        <dbReference type="Pfam" id="PF07810"/>
    </source>
</evidence>
<keyword evidence="5 6" id="KW-0472">Membrane</keyword>
<feature type="transmembrane region" description="Helical" evidence="6">
    <location>
        <begin position="264"/>
        <end position="291"/>
    </location>
</feature>
<dbReference type="PANTHER" id="PTHR23302">
    <property type="entry name" value="TRANSMEMBRANE CHANNEL-RELATED"/>
    <property type="match status" value="1"/>
</dbReference>
<gene>
    <name evidence="9" type="primary">TMC6</name>
</gene>
<feature type="transmembrane region" description="Helical" evidence="6">
    <location>
        <begin position="451"/>
        <end position="475"/>
    </location>
</feature>
<dbReference type="InterPro" id="IPR012496">
    <property type="entry name" value="TMC_dom"/>
</dbReference>
<dbReference type="AlphaFoldDB" id="A0AAX7SKR4"/>
<comment type="subcellular location">
    <subcellularLocation>
        <location evidence="1 6">Membrane</location>
        <topology evidence="1 6">Multi-pass membrane protein</topology>
    </subcellularLocation>
</comment>
<evidence type="ECO:0000256" key="1">
    <source>
        <dbReference type="ARBA" id="ARBA00004141"/>
    </source>
</evidence>
<feature type="transmembrane region" description="Helical" evidence="6">
    <location>
        <begin position="303"/>
        <end position="326"/>
    </location>
</feature>
<dbReference type="Ensembl" id="ENSACLT00000095397.1">
    <property type="protein sequence ID" value="ENSACLP00000044295.1"/>
    <property type="gene ID" value="ENSACLG00000019720.2"/>
</dbReference>
<reference evidence="9" key="2">
    <citation type="submission" date="2025-08" db="UniProtKB">
        <authorList>
            <consortium name="Ensembl"/>
        </authorList>
    </citation>
    <scope>IDENTIFICATION</scope>
</reference>
<reference evidence="9" key="3">
    <citation type="submission" date="2025-09" db="UniProtKB">
        <authorList>
            <consortium name="Ensembl"/>
        </authorList>
    </citation>
    <scope>IDENTIFICATION</scope>
</reference>
<feature type="domain" description="TMC" evidence="8">
    <location>
        <begin position="558"/>
        <end position="664"/>
    </location>
</feature>
<dbReference type="Pfam" id="PF07810">
    <property type="entry name" value="TMC"/>
    <property type="match status" value="1"/>
</dbReference>
<dbReference type="GO" id="GO:0005886">
    <property type="term" value="C:plasma membrane"/>
    <property type="evidence" value="ECO:0007669"/>
    <property type="project" value="InterPro"/>
</dbReference>
<name>A0AAX7SKR4_ASTCA</name>
<evidence type="ECO:0000256" key="5">
    <source>
        <dbReference type="ARBA" id="ARBA00023136"/>
    </source>
</evidence>
<keyword evidence="10" id="KW-1185">Reference proteome</keyword>
<evidence type="ECO:0000256" key="3">
    <source>
        <dbReference type="ARBA" id="ARBA00022692"/>
    </source>
</evidence>
<feature type="region of interest" description="Disordered" evidence="7">
    <location>
        <begin position="1"/>
        <end position="20"/>
    </location>
</feature>
<dbReference type="PANTHER" id="PTHR23302:SF4">
    <property type="entry name" value="TRANSMEMBRANE CHANNEL-LIKE PROTEIN 6"/>
    <property type="match status" value="1"/>
</dbReference>
<dbReference type="InterPro" id="IPR038900">
    <property type="entry name" value="TMC"/>
</dbReference>
<evidence type="ECO:0000256" key="4">
    <source>
        <dbReference type="ARBA" id="ARBA00022989"/>
    </source>
</evidence>
<feature type="transmembrane region" description="Helical" evidence="6">
    <location>
        <begin position="495"/>
        <end position="517"/>
    </location>
</feature>
<keyword evidence="3 6" id="KW-0812">Transmembrane</keyword>
<protein>
    <recommendedName>
        <fullName evidence="6">Transmembrane channel-like protein</fullName>
    </recommendedName>
</protein>
<accession>A0AAX7SKR4</accession>
<feature type="transmembrane region" description="Helical" evidence="6">
    <location>
        <begin position="666"/>
        <end position="691"/>
    </location>
</feature>
<feature type="transmembrane region" description="Helical" evidence="6">
    <location>
        <begin position="361"/>
        <end position="381"/>
    </location>
</feature>
<feature type="transmembrane region" description="Helical" evidence="6">
    <location>
        <begin position="741"/>
        <end position="758"/>
    </location>
</feature>
<feature type="region of interest" description="Disordered" evidence="7">
    <location>
        <begin position="151"/>
        <end position="175"/>
    </location>
</feature>
<evidence type="ECO:0000256" key="6">
    <source>
        <dbReference type="RuleBase" id="RU310713"/>
    </source>
</evidence>
<feature type="transmembrane region" description="Helical" evidence="6">
    <location>
        <begin position="226"/>
        <end position="244"/>
    </location>
</feature>
<evidence type="ECO:0000313" key="10">
    <source>
        <dbReference type="Proteomes" id="UP000265100"/>
    </source>
</evidence>
<keyword evidence="4 6" id="KW-1133">Transmembrane helix</keyword>
<organism evidence="9 10">
    <name type="scientific">Astatotilapia calliptera</name>
    <name type="common">Eastern happy</name>
    <name type="synonym">Chromis callipterus</name>
    <dbReference type="NCBI Taxonomy" id="8154"/>
    <lineage>
        <taxon>Eukaryota</taxon>
        <taxon>Metazoa</taxon>
        <taxon>Chordata</taxon>
        <taxon>Craniata</taxon>
        <taxon>Vertebrata</taxon>
        <taxon>Euteleostomi</taxon>
        <taxon>Actinopterygii</taxon>
        <taxon>Neopterygii</taxon>
        <taxon>Teleostei</taxon>
        <taxon>Neoteleostei</taxon>
        <taxon>Acanthomorphata</taxon>
        <taxon>Ovalentaria</taxon>
        <taxon>Cichlomorphae</taxon>
        <taxon>Cichliformes</taxon>
        <taxon>Cichlidae</taxon>
        <taxon>African cichlids</taxon>
        <taxon>Pseudocrenilabrinae</taxon>
        <taxon>Haplochromini</taxon>
        <taxon>Astatotilapia</taxon>
    </lineage>
</organism>
<reference evidence="9" key="1">
    <citation type="submission" date="2018-05" db="EMBL/GenBank/DDBJ databases">
        <authorList>
            <person name="Datahose"/>
        </authorList>
    </citation>
    <scope>NUCLEOTIDE SEQUENCE</scope>
</reference>
<dbReference type="Proteomes" id="UP000265100">
    <property type="component" value="Chromosome 6"/>
</dbReference>
<evidence type="ECO:0000313" key="9">
    <source>
        <dbReference type="Ensembl" id="ENSACLP00000044295.1"/>
    </source>
</evidence>
<feature type="region of interest" description="Disordered" evidence="7">
    <location>
        <begin position="70"/>
        <end position="99"/>
    </location>
</feature>
<proteinExistence type="inferred from homology"/>
<dbReference type="GO" id="GO:0008381">
    <property type="term" value="F:mechanosensitive monoatomic ion channel activity"/>
    <property type="evidence" value="ECO:0007669"/>
    <property type="project" value="TreeGrafter"/>
</dbReference>
<evidence type="ECO:0000256" key="2">
    <source>
        <dbReference type="ARBA" id="ARBA00006510"/>
    </source>
</evidence>
<dbReference type="GeneTree" id="ENSGT01050000244894"/>
<sequence length="827" mass="94426">MVQEEACSLPLPPGPLMTKSESVLSPVRLSVRSPADEEGVHDSFQQLIAEHRDNGAASSALELQQLQSDLDEENRDNMPLSGPEHEHRRRQGASDLECDGGEREMDPIQGEGWSSDTLKILSSMPSRTIGRNRGAIISQYCNKTLKLRRRRQTRPSIRDFSPSSRPSIRSYGMEGDTTDAEVSKRERLVNNLQNLPVSDRVRMLRGMPLSVAEKKEIRHVARSHRFFCVLFMFASWYSWLSFLHSLQPWQTLLKRVSGRFGTGVLSYFLFLKTLVFFNVFLFLVTGAFLVLPQAVHPPYRDTTSFSGLELLTGAGSFSHTVMYYGYYANYTLPRRSRDEGGGQNASTLTSDSQQFSYNMPLAYFFTIGMAFFITCIILVYSMSKTFGRSFRINKSNSILTMKTFSCWDFKVIKKKSVQIMSENIGTQLKELLAELTQKHTKSTFCKRFCRLMVHGVAWTICIASTTGCMAGVYYFSEFIHKVRLDGLSSPVCHKAKLLSLPTVVSVINLLLPALFNLVGWMETYESPSVFAYVAIGRNLMLKMSMLGVLCFHWLGRVCWEDFVGQELYRFLLMDFIFTLLDTLFGELLWRLFSEKVLKRKRKPVFDIARNVLDLIYGQTLAWLGVLFSPVLPVVQILKLFLVFYIKMSSVMLNCQAPRKPYRASQMTTIFITLLCIPSLLGASVCVTYTMWSITPSTSCGPFRTLDTMFKAGKHWMEILEKDNPSLSVLSKAHTYFVENPFFLFVGAGIFLIVIYFHSQVVDGQRKIISLLQDQIQNEGEDKKFLINRLQSVHKQKQDAGKRLKSQVNKPQSTKHRNFKPVWIKLEY</sequence>